<evidence type="ECO:0000259" key="2">
    <source>
        <dbReference type="SMART" id="SM00278"/>
    </source>
</evidence>
<feature type="region of interest" description="Disordered" evidence="1">
    <location>
        <begin position="175"/>
        <end position="247"/>
    </location>
</feature>
<feature type="compositionally biased region" description="Low complexity" evidence="1">
    <location>
        <begin position="92"/>
        <end position="109"/>
    </location>
</feature>
<dbReference type="Pfam" id="PF10531">
    <property type="entry name" value="SLBB"/>
    <property type="match status" value="1"/>
</dbReference>
<feature type="compositionally biased region" description="Gly residues" evidence="1">
    <location>
        <begin position="110"/>
        <end position="122"/>
    </location>
</feature>
<feature type="compositionally biased region" description="Low complexity" evidence="1">
    <location>
        <begin position="135"/>
        <end position="144"/>
    </location>
</feature>
<accession>A0ABS4YFS5</accession>
<keyword evidence="4" id="KW-1185">Reference proteome</keyword>
<dbReference type="InterPro" id="IPR003583">
    <property type="entry name" value="Hlx-hairpin-Hlx_DNA-bd_motif"/>
</dbReference>
<organism evidence="3 4">
    <name type="scientific">Brachybacterium fresconis</name>
    <dbReference type="NCBI Taxonomy" id="173363"/>
    <lineage>
        <taxon>Bacteria</taxon>
        <taxon>Bacillati</taxon>
        <taxon>Actinomycetota</taxon>
        <taxon>Actinomycetes</taxon>
        <taxon>Micrococcales</taxon>
        <taxon>Dermabacteraceae</taxon>
        <taxon>Brachybacterium</taxon>
    </lineage>
</organism>
<dbReference type="SUPFAM" id="SSF47781">
    <property type="entry name" value="RuvA domain 2-like"/>
    <property type="match status" value="1"/>
</dbReference>
<dbReference type="Gene3D" id="3.10.560.10">
    <property type="entry name" value="Outer membrane lipoprotein wza domain like"/>
    <property type="match status" value="1"/>
</dbReference>
<dbReference type="Proteomes" id="UP000698222">
    <property type="component" value="Unassembled WGS sequence"/>
</dbReference>
<proteinExistence type="predicted"/>
<dbReference type="RefSeq" id="WP_209887137.1">
    <property type="nucleotide sequence ID" value="NZ_BAAAJV010000011.1"/>
</dbReference>
<feature type="region of interest" description="Disordered" evidence="1">
    <location>
        <begin position="1"/>
        <end position="50"/>
    </location>
</feature>
<dbReference type="SMART" id="SM00278">
    <property type="entry name" value="HhH1"/>
    <property type="match status" value="2"/>
</dbReference>
<dbReference type="EMBL" id="JAGIOC010000001">
    <property type="protein sequence ID" value="MBP2407656.1"/>
    <property type="molecule type" value="Genomic_DNA"/>
</dbReference>
<comment type="caution">
    <text evidence="3">The sequence shown here is derived from an EMBL/GenBank/DDBJ whole genome shotgun (WGS) entry which is preliminary data.</text>
</comment>
<name>A0ABS4YFS5_9MICO</name>
<dbReference type="NCBIfam" id="TIGR00426">
    <property type="entry name" value="competence protein ComEA helix-hairpin-helix repeat region"/>
    <property type="match status" value="1"/>
</dbReference>
<protein>
    <submittedName>
        <fullName evidence="3">Competence protein ComEA</fullName>
    </submittedName>
</protein>
<dbReference type="PANTHER" id="PTHR21180">
    <property type="entry name" value="ENDONUCLEASE/EXONUCLEASE/PHOSPHATASE FAMILY DOMAIN-CONTAINING PROTEIN 1"/>
    <property type="match status" value="1"/>
</dbReference>
<feature type="compositionally biased region" description="Low complexity" evidence="1">
    <location>
        <begin position="221"/>
        <end position="232"/>
    </location>
</feature>
<reference evidence="3 4" key="1">
    <citation type="submission" date="2021-03" db="EMBL/GenBank/DDBJ databases">
        <title>Sequencing the genomes of 1000 actinobacteria strains.</title>
        <authorList>
            <person name="Klenk H.-P."/>
        </authorList>
    </citation>
    <scope>NUCLEOTIDE SEQUENCE [LARGE SCALE GENOMIC DNA]</scope>
    <source>
        <strain evidence="3 4">DSM 14564</strain>
    </source>
</reference>
<feature type="compositionally biased region" description="Basic and acidic residues" evidence="1">
    <location>
        <begin position="27"/>
        <end position="41"/>
    </location>
</feature>
<evidence type="ECO:0000313" key="4">
    <source>
        <dbReference type="Proteomes" id="UP000698222"/>
    </source>
</evidence>
<dbReference type="InterPro" id="IPR019554">
    <property type="entry name" value="Soluble_ligand-bd"/>
</dbReference>
<feature type="region of interest" description="Disordered" evidence="1">
    <location>
        <begin position="92"/>
        <end position="144"/>
    </location>
</feature>
<gene>
    <name evidence="3" type="ORF">JOF44_000559</name>
</gene>
<dbReference type="PANTHER" id="PTHR21180:SF32">
    <property type="entry name" value="ENDONUCLEASE_EXONUCLEASE_PHOSPHATASE FAMILY DOMAIN-CONTAINING PROTEIN 1"/>
    <property type="match status" value="1"/>
</dbReference>
<dbReference type="InterPro" id="IPR051675">
    <property type="entry name" value="Endo/Exo/Phosphatase_dom_1"/>
</dbReference>
<feature type="domain" description="Helix-hairpin-helix DNA-binding motif class 1" evidence="2">
    <location>
        <begin position="256"/>
        <end position="275"/>
    </location>
</feature>
<dbReference type="InterPro" id="IPR010994">
    <property type="entry name" value="RuvA_2-like"/>
</dbReference>
<dbReference type="Pfam" id="PF12836">
    <property type="entry name" value="HHH_3"/>
    <property type="match status" value="1"/>
</dbReference>
<dbReference type="InterPro" id="IPR004509">
    <property type="entry name" value="Competence_ComEA_HhH"/>
</dbReference>
<feature type="domain" description="Helix-hairpin-helix DNA-binding motif class 1" evidence="2">
    <location>
        <begin position="286"/>
        <end position="305"/>
    </location>
</feature>
<evidence type="ECO:0000313" key="3">
    <source>
        <dbReference type="EMBL" id="MBP2407656.1"/>
    </source>
</evidence>
<sequence>MGAQPGSPGGGHGRAGRHRRTGQALIARRDHTGDDHADGDRPRRRALPAPSPSALVGIAVLVLIAVGVIHLSGAGSAVPLTTEAVTVQETTVAESAESAENAENAENAGNQGGSGGGASDGGDGPDHVTTAQSTASPNGSAAASSSPAELVVHVSGAVSSPGVVRLPAGSRVDDALRAAGGPDEDAELSAVNLARPVDDGEQIYVPRPGEEPPASARDPGGAESAESAAGAASGSGAGDGAEDAGAPIDLNTADATELEALPGVGPAIAQRIVEHREKNGPFASVDALLEVSGIGPATLEEIRGQATV</sequence>
<evidence type="ECO:0000256" key="1">
    <source>
        <dbReference type="SAM" id="MobiDB-lite"/>
    </source>
</evidence>
<dbReference type="Gene3D" id="1.10.150.320">
    <property type="entry name" value="Photosystem II 12 kDa extrinsic protein"/>
    <property type="match status" value="1"/>
</dbReference>